<dbReference type="GO" id="GO:0008270">
    <property type="term" value="F:zinc ion binding"/>
    <property type="evidence" value="ECO:0007669"/>
    <property type="project" value="InterPro"/>
</dbReference>
<evidence type="ECO:0000256" key="4">
    <source>
        <dbReference type="ARBA" id="ARBA00022723"/>
    </source>
</evidence>
<dbReference type="InterPro" id="IPR001765">
    <property type="entry name" value="Carbonic_anhydrase"/>
</dbReference>
<evidence type="ECO:0000256" key="2">
    <source>
        <dbReference type="ARBA" id="ARBA00006217"/>
    </source>
</evidence>
<dbReference type="GO" id="GO:0004089">
    <property type="term" value="F:carbonate dehydratase activity"/>
    <property type="evidence" value="ECO:0007669"/>
    <property type="project" value="UniProtKB-EC"/>
</dbReference>
<dbReference type="EC" id="4.2.1.1" evidence="3"/>
<sequence>MNMLHLLRNSDMSTREIVKQSPLKAWLVRHGHDSLIKYAQLELNDFKQPLVFQVNCLQQLQNIASYNFMRDGLAKGRVYLHAFWFDIYSGDIHYFSRQQKTFVPMNEDTIDTLMDEVHKYYS</sequence>
<comment type="similarity">
    <text evidence="2">Belongs to the beta-class carbonic anhydrase family.</text>
</comment>
<comment type="catalytic activity">
    <reaction evidence="7">
        <text>hydrogencarbonate + H(+) = CO2 + H2O</text>
        <dbReference type="Rhea" id="RHEA:10748"/>
        <dbReference type="ChEBI" id="CHEBI:15377"/>
        <dbReference type="ChEBI" id="CHEBI:15378"/>
        <dbReference type="ChEBI" id="CHEBI:16526"/>
        <dbReference type="ChEBI" id="CHEBI:17544"/>
        <dbReference type="EC" id="4.2.1.1"/>
    </reaction>
</comment>
<dbReference type="Gene3D" id="3.40.1050.10">
    <property type="entry name" value="Carbonic anhydrase"/>
    <property type="match status" value="1"/>
</dbReference>
<dbReference type="PANTHER" id="PTHR11002">
    <property type="entry name" value="CARBONIC ANHYDRASE"/>
    <property type="match status" value="1"/>
</dbReference>
<dbReference type="EMBL" id="JQDR03012079">
    <property type="protein sequence ID" value="KAA0191789.1"/>
    <property type="molecule type" value="Genomic_DNA"/>
</dbReference>
<evidence type="ECO:0000256" key="6">
    <source>
        <dbReference type="ARBA" id="ARBA00023239"/>
    </source>
</evidence>
<evidence type="ECO:0000313" key="8">
    <source>
        <dbReference type="EMBL" id="KAA0191789.1"/>
    </source>
</evidence>
<organism evidence="8">
    <name type="scientific">Hyalella azteca</name>
    <name type="common">Amphipod</name>
    <dbReference type="NCBI Taxonomy" id="294128"/>
    <lineage>
        <taxon>Eukaryota</taxon>
        <taxon>Metazoa</taxon>
        <taxon>Ecdysozoa</taxon>
        <taxon>Arthropoda</taxon>
        <taxon>Crustacea</taxon>
        <taxon>Multicrustacea</taxon>
        <taxon>Malacostraca</taxon>
        <taxon>Eumalacostraca</taxon>
        <taxon>Peracarida</taxon>
        <taxon>Amphipoda</taxon>
        <taxon>Senticaudata</taxon>
        <taxon>Talitrida</taxon>
        <taxon>Talitroidea</taxon>
        <taxon>Hyalellidae</taxon>
        <taxon>Hyalella</taxon>
    </lineage>
</organism>
<dbReference type="SUPFAM" id="SSF53056">
    <property type="entry name" value="beta-carbonic anhydrase, cab"/>
    <property type="match status" value="1"/>
</dbReference>
<evidence type="ECO:0000256" key="5">
    <source>
        <dbReference type="ARBA" id="ARBA00022833"/>
    </source>
</evidence>
<evidence type="ECO:0000256" key="3">
    <source>
        <dbReference type="ARBA" id="ARBA00012925"/>
    </source>
</evidence>
<protein>
    <recommendedName>
        <fullName evidence="3">carbonic anhydrase</fullName>
        <ecNumber evidence="3">4.2.1.1</ecNumber>
    </recommendedName>
</protein>
<gene>
    <name evidence="8" type="ORF">HAZT_HAZT000893</name>
</gene>
<keyword evidence="6" id="KW-0456">Lyase</keyword>
<keyword evidence="5" id="KW-0862">Zinc</keyword>
<dbReference type="PANTHER" id="PTHR11002:SF76">
    <property type="entry name" value="CARBONIC ANHYDRASE"/>
    <property type="match status" value="1"/>
</dbReference>
<evidence type="ECO:0000256" key="1">
    <source>
        <dbReference type="ARBA" id="ARBA00001947"/>
    </source>
</evidence>
<dbReference type="InterPro" id="IPR036874">
    <property type="entry name" value="Carbonic_anhydrase_sf"/>
</dbReference>
<evidence type="ECO:0000256" key="7">
    <source>
        <dbReference type="ARBA" id="ARBA00048348"/>
    </source>
</evidence>
<comment type="caution">
    <text evidence="8">The sequence shown here is derived from an EMBL/GenBank/DDBJ whole genome shotgun (WGS) entry which is preliminary data.</text>
</comment>
<proteinExistence type="inferred from homology"/>
<dbReference type="OrthoDB" id="10020193at2759"/>
<reference evidence="8" key="3">
    <citation type="submission" date="2019-06" db="EMBL/GenBank/DDBJ databases">
        <authorList>
            <person name="Poynton C."/>
            <person name="Hasenbein S."/>
            <person name="Benoit J.B."/>
            <person name="Sepulveda M.S."/>
            <person name="Poelchau M.F."/>
            <person name="Murali S.C."/>
            <person name="Chen S."/>
            <person name="Glastad K.M."/>
            <person name="Werren J.H."/>
            <person name="Vineis J.H."/>
            <person name="Bowen J.L."/>
            <person name="Friedrich M."/>
            <person name="Jones J."/>
            <person name="Robertson H.M."/>
            <person name="Feyereisen R."/>
            <person name="Mechler-Hickson A."/>
            <person name="Mathers N."/>
            <person name="Lee C.E."/>
            <person name="Colbourne J.K."/>
            <person name="Biales A."/>
            <person name="Johnston J.S."/>
            <person name="Wellborn G.A."/>
            <person name="Rosendale A.J."/>
            <person name="Cridge A.G."/>
            <person name="Munoz-Torres M.C."/>
            <person name="Bain P.A."/>
            <person name="Manny A.R."/>
            <person name="Major K.M."/>
            <person name="Lambert F.N."/>
            <person name="Vulpe C.D."/>
            <person name="Tuck P."/>
            <person name="Blalock B.J."/>
            <person name="Lin Y.-Y."/>
            <person name="Smith M.E."/>
            <person name="Ochoa-Acuna H."/>
            <person name="Chen M.-J.M."/>
            <person name="Childers C.P."/>
            <person name="Qu J."/>
            <person name="Dugan S."/>
            <person name="Lee S.L."/>
            <person name="Chao H."/>
            <person name="Dinh H."/>
            <person name="Han Y."/>
            <person name="Doddapaneni H."/>
            <person name="Worley K.C."/>
            <person name="Muzny D.M."/>
            <person name="Gibbs R.A."/>
            <person name="Richards S."/>
        </authorList>
    </citation>
    <scope>NUCLEOTIDE SEQUENCE</scope>
    <source>
        <strain evidence="8">HAZT.00-mixed</strain>
        <tissue evidence="8">Whole organism</tissue>
    </source>
</reference>
<name>A0A6A0GXC4_HYAAZ</name>
<accession>A0A6A0GXC4</accession>
<reference evidence="8" key="1">
    <citation type="submission" date="2014-08" db="EMBL/GenBank/DDBJ databases">
        <authorList>
            <person name="Murali S."/>
            <person name="Richards S."/>
            <person name="Bandaranaike D."/>
            <person name="Bellair M."/>
            <person name="Blankenburg K."/>
            <person name="Chao H."/>
            <person name="Dinh H."/>
            <person name="Doddapaneni H."/>
            <person name="Dugan-Rocha S."/>
            <person name="Elkadiri S."/>
            <person name="Gnanaolivu R."/>
            <person name="Hughes D."/>
            <person name="Lee S."/>
            <person name="Li M."/>
            <person name="Ming W."/>
            <person name="Munidasa M."/>
            <person name="Muniz J."/>
            <person name="Nguyen L."/>
            <person name="Osuji N."/>
            <person name="Pu L.-L."/>
            <person name="Puazo M."/>
            <person name="Skinner E."/>
            <person name="Qu C."/>
            <person name="Quiroz J."/>
            <person name="Raj R."/>
            <person name="Weissenberger G."/>
            <person name="Xin Y."/>
            <person name="Zou X."/>
            <person name="Han Y."/>
            <person name="Worley K."/>
            <person name="Muzny D."/>
            <person name="Gibbs R."/>
        </authorList>
    </citation>
    <scope>NUCLEOTIDE SEQUENCE</scope>
    <source>
        <strain evidence="8">HAZT.00-mixed</strain>
        <tissue evidence="8">Whole organism</tissue>
    </source>
</reference>
<dbReference type="Proteomes" id="UP000711488">
    <property type="component" value="Unassembled WGS sequence"/>
</dbReference>
<reference evidence="8" key="2">
    <citation type="journal article" date="2018" name="Environ. Sci. Technol.">
        <title>The Toxicogenome of Hyalella azteca: A Model for Sediment Ecotoxicology and Evolutionary Toxicology.</title>
        <authorList>
            <person name="Poynton H.C."/>
            <person name="Hasenbein S."/>
            <person name="Benoit J.B."/>
            <person name="Sepulveda M.S."/>
            <person name="Poelchau M.F."/>
            <person name="Hughes D.S.T."/>
            <person name="Murali S.C."/>
            <person name="Chen S."/>
            <person name="Glastad K.M."/>
            <person name="Goodisman M.A.D."/>
            <person name="Werren J.H."/>
            <person name="Vineis J.H."/>
            <person name="Bowen J.L."/>
            <person name="Friedrich M."/>
            <person name="Jones J."/>
            <person name="Robertson H.M."/>
            <person name="Feyereisen R."/>
            <person name="Mechler-Hickson A."/>
            <person name="Mathers N."/>
            <person name="Lee C.E."/>
            <person name="Colbourne J.K."/>
            <person name="Biales A."/>
            <person name="Johnston J.S."/>
            <person name="Wellborn G.A."/>
            <person name="Rosendale A.J."/>
            <person name="Cridge A.G."/>
            <person name="Munoz-Torres M.C."/>
            <person name="Bain P.A."/>
            <person name="Manny A.R."/>
            <person name="Major K.M."/>
            <person name="Lambert F.N."/>
            <person name="Vulpe C.D."/>
            <person name="Tuck P."/>
            <person name="Blalock B.J."/>
            <person name="Lin Y.Y."/>
            <person name="Smith M.E."/>
            <person name="Ochoa-Acuna H."/>
            <person name="Chen M.M."/>
            <person name="Childers C.P."/>
            <person name="Qu J."/>
            <person name="Dugan S."/>
            <person name="Lee S.L."/>
            <person name="Chao H."/>
            <person name="Dinh H."/>
            <person name="Han Y."/>
            <person name="Doddapaneni H."/>
            <person name="Worley K.C."/>
            <person name="Muzny D.M."/>
            <person name="Gibbs R.A."/>
            <person name="Richards S."/>
        </authorList>
    </citation>
    <scope>NUCLEOTIDE SEQUENCE</scope>
    <source>
        <strain evidence="8">HAZT.00-mixed</strain>
        <tissue evidence="8">Whole organism</tissue>
    </source>
</reference>
<dbReference type="AlphaFoldDB" id="A0A6A0GXC4"/>
<comment type="cofactor">
    <cofactor evidence="1">
        <name>Zn(2+)</name>
        <dbReference type="ChEBI" id="CHEBI:29105"/>
    </cofactor>
</comment>
<keyword evidence="4" id="KW-0479">Metal-binding</keyword>